<dbReference type="CDD" id="cd00174">
    <property type="entry name" value="SH3"/>
    <property type="match status" value="1"/>
</dbReference>
<accession>A0A0C1JT04</accession>
<comment type="caution">
    <text evidence="2">The sequence shown here is derived from an EMBL/GenBank/DDBJ whole genome shotgun (WGS) entry which is preliminary data.</text>
</comment>
<feature type="transmembrane region" description="Helical" evidence="1">
    <location>
        <begin position="162"/>
        <end position="191"/>
    </location>
</feature>
<keyword evidence="1" id="KW-0812">Transmembrane</keyword>
<proteinExistence type="predicted"/>
<dbReference type="RefSeq" id="WP_155117072.1">
    <property type="nucleotide sequence ID" value="NZ_JSAN01000012.1"/>
</dbReference>
<dbReference type="EMBL" id="JSAN01000012">
    <property type="protein sequence ID" value="KIC74245.1"/>
    <property type="molecule type" value="Genomic_DNA"/>
</dbReference>
<organism evidence="2 3">
    <name type="scientific">Candidatus Protochlamydia amoebophila</name>
    <dbReference type="NCBI Taxonomy" id="362787"/>
    <lineage>
        <taxon>Bacteria</taxon>
        <taxon>Pseudomonadati</taxon>
        <taxon>Chlamydiota</taxon>
        <taxon>Chlamydiia</taxon>
        <taxon>Parachlamydiales</taxon>
        <taxon>Parachlamydiaceae</taxon>
        <taxon>Candidatus Protochlamydia</taxon>
    </lineage>
</organism>
<dbReference type="PATRIC" id="fig|362787.3.peg.131"/>
<keyword evidence="1" id="KW-1133">Transmembrane helix</keyword>
<evidence type="ECO:0000313" key="3">
    <source>
        <dbReference type="Proteomes" id="UP000031465"/>
    </source>
</evidence>
<name>A0A0C1JT04_9BACT</name>
<dbReference type="InterPro" id="IPR011990">
    <property type="entry name" value="TPR-like_helical_dom_sf"/>
</dbReference>
<dbReference type="Proteomes" id="UP000031465">
    <property type="component" value="Unassembled WGS sequence"/>
</dbReference>
<dbReference type="SUPFAM" id="SSF50044">
    <property type="entry name" value="SH3-domain"/>
    <property type="match status" value="1"/>
</dbReference>
<keyword evidence="1" id="KW-0472">Membrane</keyword>
<protein>
    <submittedName>
        <fullName evidence="2">Putative batE protein</fullName>
    </submittedName>
</protein>
<evidence type="ECO:0000256" key="1">
    <source>
        <dbReference type="SAM" id="Phobius"/>
    </source>
</evidence>
<reference evidence="2 3" key="1">
    <citation type="journal article" date="2014" name="Mol. Biol. Evol.">
        <title>Massive expansion of Ubiquitination-related gene families within the Chlamydiae.</title>
        <authorList>
            <person name="Domman D."/>
            <person name="Collingro A."/>
            <person name="Lagkouvardos I."/>
            <person name="Gehre L."/>
            <person name="Weinmaier T."/>
            <person name="Rattei T."/>
            <person name="Subtil A."/>
            <person name="Horn M."/>
        </authorList>
    </citation>
    <scope>NUCLEOTIDE SEQUENCE [LARGE SCALE GENOMIC DNA]</scope>
    <source>
        <strain evidence="2 3">EI2</strain>
    </source>
</reference>
<feature type="transmembrane region" description="Helical" evidence="1">
    <location>
        <begin position="135"/>
        <end position="155"/>
    </location>
</feature>
<sequence length="251" mass="29387">MMFLVSFLFFFFPLEAYQEASLQQANQYYENGLRASTFQERKNAFNQALHLYLSVENAQGSSSKLNQAIADTYFQLEEYPWSILYYERAKEQNPRNSIIQEHLYITQNKLGLTPMENSGINDYLLSSYLSFSDKVYMFFYSFLSFVFFMTIFIWIRTQFTKILSFLTGSFVLYSLLNLIISLYIIPIYAIFITSTSLYRAPSLEEPQLSTIPFLAGQKIQVIDITHQGYWLKVIDDNHQIGYVPSQSIRII</sequence>
<dbReference type="InterPro" id="IPR036028">
    <property type="entry name" value="SH3-like_dom_sf"/>
</dbReference>
<gene>
    <name evidence="2" type="primary">batE</name>
    <name evidence="2" type="ORF">DB44_AM00030</name>
</gene>
<dbReference type="AlphaFoldDB" id="A0A0C1JT04"/>
<dbReference type="SUPFAM" id="SSF48452">
    <property type="entry name" value="TPR-like"/>
    <property type="match status" value="1"/>
</dbReference>
<evidence type="ECO:0000313" key="2">
    <source>
        <dbReference type="EMBL" id="KIC74245.1"/>
    </source>
</evidence>